<proteinExistence type="predicted"/>
<dbReference type="AlphaFoldDB" id="A0A8H7D7Z5"/>
<gene>
    <name evidence="2" type="ORF">MVEN_00438500</name>
</gene>
<name>A0A8H7D7Z5_9AGAR</name>
<comment type="caution">
    <text evidence="2">The sequence shown here is derived from an EMBL/GenBank/DDBJ whole genome shotgun (WGS) entry which is preliminary data.</text>
</comment>
<dbReference type="OrthoDB" id="3063568at2759"/>
<feature type="region of interest" description="Disordered" evidence="1">
    <location>
        <begin position="42"/>
        <end position="106"/>
    </location>
</feature>
<protein>
    <submittedName>
        <fullName evidence="2">Uncharacterized protein</fullName>
    </submittedName>
</protein>
<reference evidence="2" key="1">
    <citation type="submission" date="2020-05" db="EMBL/GenBank/DDBJ databases">
        <title>Mycena genomes resolve the evolution of fungal bioluminescence.</title>
        <authorList>
            <person name="Tsai I.J."/>
        </authorList>
    </citation>
    <scope>NUCLEOTIDE SEQUENCE</scope>
    <source>
        <strain evidence="2">CCC161011</strain>
    </source>
</reference>
<dbReference type="EMBL" id="JACAZI010000003">
    <property type="protein sequence ID" value="KAF7365649.1"/>
    <property type="molecule type" value="Genomic_DNA"/>
</dbReference>
<evidence type="ECO:0000313" key="2">
    <source>
        <dbReference type="EMBL" id="KAF7365649.1"/>
    </source>
</evidence>
<organism evidence="2 3">
    <name type="scientific">Mycena venus</name>
    <dbReference type="NCBI Taxonomy" id="2733690"/>
    <lineage>
        <taxon>Eukaryota</taxon>
        <taxon>Fungi</taxon>
        <taxon>Dikarya</taxon>
        <taxon>Basidiomycota</taxon>
        <taxon>Agaricomycotina</taxon>
        <taxon>Agaricomycetes</taxon>
        <taxon>Agaricomycetidae</taxon>
        <taxon>Agaricales</taxon>
        <taxon>Marasmiineae</taxon>
        <taxon>Mycenaceae</taxon>
        <taxon>Mycena</taxon>
    </lineage>
</organism>
<evidence type="ECO:0000256" key="1">
    <source>
        <dbReference type="SAM" id="MobiDB-lite"/>
    </source>
</evidence>
<evidence type="ECO:0000313" key="3">
    <source>
        <dbReference type="Proteomes" id="UP000620124"/>
    </source>
</evidence>
<keyword evidence="3" id="KW-1185">Reference proteome</keyword>
<feature type="compositionally biased region" description="Polar residues" evidence="1">
    <location>
        <begin position="62"/>
        <end position="79"/>
    </location>
</feature>
<feature type="compositionally biased region" description="Polar residues" evidence="1">
    <location>
        <begin position="1"/>
        <end position="20"/>
    </location>
</feature>
<sequence>MTSESTHPSRTSVDSTTPLGNTYRPPPKDYAAAFAALQTTYGTPVMGTGPLPGSTVAKPHKGTSSGNLKKTPAAASTSGLAPPVEAGGDAATRTDPAKSTGTVKAAGGRMVKAVVAAFKKTLGDGKK</sequence>
<dbReference type="Proteomes" id="UP000620124">
    <property type="component" value="Unassembled WGS sequence"/>
</dbReference>
<feature type="region of interest" description="Disordered" evidence="1">
    <location>
        <begin position="1"/>
        <end position="28"/>
    </location>
</feature>
<accession>A0A8H7D7Z5</accession>